<accession>A0A146KF14</accession>
<dbReference type="EMBL" id="GDID01002520">
    <property type="protein sequence ID" value="JAP94086.1"/>
    <property type="molecule type" value="Transcribed_RNA"/>
</dbReference>
<name>A0A146KF14_9EUKA</name>
<dbReference type="PANTHER" id="PTHR10504">
    <property type="entry name" value="BACTERICIDAL PERMEABILITY-INCREASING BPI PROTEIN-RELATED"/>
    <property type="match status" value="1"/>
</dbReference>
<reference evidence="2" key="1">
    <citation type="submission" date="2015-07" db="EMBL/GenBank/DDBJ databases">
        <title>Adaptation to a free-living lifestyle via gene acquisitions in the diplomonad Trepomonas sp. PC1.</title>
        <authorList>
            <person name="Xu F."/>
            <person name="Jerlstrom-Hultqvist J."/>
            <person name="Kolisko M."/>
            <person name="Simpson A.G.B."/>
            <person name="Roger A.J."/>
            <person name="Svard S.G."/>
            <person name="Andersson J.O."/>
        </authorList>
    </citation>
    <scope>NUCLEOTIDE SEQUENCE</scope>
    <source>
        <strain evidence="2">PC1</strain>
    </source>
</reference>
<feature type="non-terminal residue" evidence="2">
    <location>
        <position position="1"/>
    </location>
</feature>
<dbReference type="AlphaFoldDB" id="A0A146KF14"/>
<dbReference type="GO" id="GO:0008289">
    <property type="term" value="F:lipid binding"/>
    <property type="evidence" value="ECO:0007669"/>
    <property type="project" value="InterPro"/>
</dbReference>
<evidence type="ECO:0000259" key="1">
    <source>
        <dbReference type="Pfam" id="PF01273"/>
    </source>
</evidence>
<sequence>LPYIYDHDILDYNDTQLMVKLTETGVTQFVATSVNCLQPFLQNLVLPDIETKVIGIQIVLNEIKLQDFFIPNASFQFLGNNAALAIIKGLQLNFQFQFRVQQNTYPYIQDRGSGSMHLVTDLIVEGEPEMSKNCKNHLQIKQNRFEIIIQHLKIKMSGKLEFIYDALLVPLTAVLTEIFNSQLSEQFSRQLGVILNEQLDVNYQMTVTEGNSPMGRGGPYNGDVRWIDVSVDKQFITALQPNQMLLKAADNDYYLQGWTDVVVQKTASLVTNNHIQFLIQKGAFQSCLNAFKATFTSFKQVQILAEKFARTGLLVHIKDQDFEALLNIGIEAELYRSVSFTNDTRFVMQKARIVEHSGDLEKTTSFVDELFFYRRHIVTAASLTNAMKSDECIVIYADENWINVGCDF</sequence>
<evidence type="ECO:0000313" key="2">
    <source>
        <dbReference type="EMBL" id="JAP94086.1"/>
    </source>
</evidence>
<dbReference type="InterPro" id="IPR017942">
    <property type="entry name" value="Lipid-bd_serum_glycop_N"/>
</dbReference>
<protein>
    <submittedName>
        <fullName evidence="2">BPI-like protein</fullName>
    </submittedName>
</protein>
<dbReference type="Gene3D" id="3.15.10.10">
    <property type="entry name" value="Bactericidal permeability-increasing protein, domain 1"/>
    <property type="match status" value="1"/>
</dbReference>
<dbReference type="SUPFAM" id="SSF55394">
    <property type="entry name" value="Bactericidal permeability-increasing protein, BPI"/>
    <property type="match status" value="1"/>
</dbReference>
<dbReference type="Pfam" id="PF01273">
    <property type="entry name" value="LBP_BPI_CETP"/>
    <property type="match status" value="1"/>
</dbReference>
<dbReference type="InterPro" id="IPR032942">
    <property type="entry name" value="BPI/LBP/Plunc"/>
</dbReference>
<proteinExistence type="predicted"/>
<gene>
    <name evidence="2" type="ORF">TPC1_13385</name>
</gene>
<feature type="domain" description="Lipid-binding serum glycoprotein N-terminal" evidence="1">
    <location>
        <begin position="32"/>
        <end position="186"/>
    </location>
</feature>
<dbReference type="PANTHER" id="PTHR10504:SF131">
    <property type="entry name" value="BPI2 DOMAIN-CONTAINING PROTEIN"/>
    <property type="match status" value="1"/>
</dbReference>
<dbReference type="InterPro" id="IPR017943">
    <property type="entry name" value="Bactericidal_perm-incr_a/b_dom"/>
</dbReference>
<dbReference type="GO" id="GO:0005615">
    <property type="term" value="C:extracellular space"/>
    <property type="evidence" value="ECO:0007669"/>
    <property type="project" value="TreeGrafter"/>
</dbReference>
<organism evidence="2">
    <name type="scientific">Trepomonas sp. PC1</name>
    <dbReference type="NCBI Taxonomy" id="1076344"/>
    <lineage>
        <taxon>Eukaryota</taxon>
        <taxon>Metamonada</taxon>
        <taxon>Diplomonadida</taxon>
        <taxon>Hexamitidae</taxon>
        <taxon>Hexamitinae</taxon>
        <taxon>Trepomonas</taxon>
    </lineage>
</organism>